<dbReference type="Pfam" id="PF04290">
    <property type="entry name" value="DctQ"/>
    <property type="match status" value="1"/>
</dbReference>
<comment type="subunit">
    <text evidence="9">The complex comprises the extracytoplasmic solute receptor protein and the two transmembrane proteins.</text>
</comment>
<keyword evidence="5 9" id="KW-0812">Transmembrane</keyword>
<evidence type="ECO:0000256" key="7">
    <source>
        <dbReference type="ARBA" id="ARBA00023136"/>
    </source>
</evidence>
<dbReference type="STRING" id="1653334.GA0071312_2054"/>
<comment type="subcellular location">
    <subcellularLocation>
        <location evidence="1 9">Cell inner membrane</location>
        <topology evidence="1 9">Multi-pass membrane protein</topology>
    </subcellularLocation>
</comment>
<feature type="transmembrane region" description="Helical" evidence="9">
    <location>
        <begin position="146"/>
        <end position="170"/>
    </location>
</feature>
<gene>
    <name evidence="12" type="ORF">GA0071312_2054</name>
    <name evidence="11" type="ORF">HLUCCO17_09415</name>
</gene>
<keyword evidence="14" id="KW-1185">Reference proteome</keyword>
<comment type="caution">
    <text evidence="11">The sequence shown here is derived from an EMBL/GenBank/DDBJ whole genome shotgun (WGS) entry which is preliminary data.</text>
</comment>
<dbReference type="PANTHER" id="PTHR35011:SF10">
    <property type="entry name" value="TRAP TRANSPORTER SMALL PERMEASE PROTEIN"/>
    <property type="match status" value="1"/>
</dbReference>
<dbReference type="AlphaFoldDB" id="A0A0P8BMP8"/>
<reference evidence="12 14" key="2">
    <citation type="submission" date="2016-08" db="EMBL/GenBank/DDBJ databases">
        <authorList>
            <person name="Varghese N."/>
            <person name="Submissions Spin"/>
        </authorList>
    </citation>
    <scope>NUCLEOTIDE SEQUENCE [LARGE SCALE GENOMIC DNA]</scope>
    <source>
        <strain evidence="12 14">HL-109</strain>
    </source>
</reference>
<dbReference type="PATRIC" id="fig|1653334.4.peg.2988"/>
<feature type="transmembrane region" description="Helical" evidence="9">
    <location>
        <begin position="98"/>
        <end position="119"/>
    </location>
</feature>
<proteinExistence type="inferred from homology"/>
<evidence type="ECO:0000256" key="6">
    <source>
        <dbReference type="ARBA" id="ARBA00022989"/>
    </source>
</evidence>
<dbReference type="EMBL" id="LJSX01000012">
    <property type="protein sequence ID" value="KPQ10897.1"/>
    <property type="molecule type" value="Genomic_DNA"/>
</dbReference>
<evidence type="ECO:0000313" key="14">
    <source>
        <dbReference type="Proteomes" id="UP000182800"/>
    </source>
</evidence>
<keyword evidence="6 9" id="KW-1133">Transmembrane helix</keyword>
<accession>A0A0P8BMP8</accession>
<evidence type="ECO:0000256" key="8">
    <source>
        <dbReference type="ARBA" id="ARBA00038436"/>
    </source>
</evidence>
<dbReference type="EMBL" id="FMBM01000002">
    <property type="protein sequence ID" value="SCC81122.1"/>
    <property type="molecule type" value="Genomic_DNA"/>
</dbReference>
<keyword evidence="7 9" id="KW-0472">Membrane</keyword>
<dbReference type="GO" id="GO:0015740">
    <property type="term" value="P:C4-dicarboxylate transport"/>
    <property type="evidence" value="ECO:0007669"/>
    <property type="project" value="TreeGrafter"/>
</dbReference>
<dbReference type="Proteomes" id="UP000182800">
    <property type="component" value="Unassembled WGS sequence"/>
</dbReference>
<keyword evidence="2 9" id="KW-0813">Transport</keyword>
<reference evidence="11 13" key="1">
    <citation type="submission" date="2015-09" db="EMBL/GenBank/DDBJ databases">
        <title>Identification and resolution of microdiversity through metagenomic sequencing of parallel consortia.</title>
        <authorList>
            <person name="Nelson W.C."/>
            <person name="Romine M.F."/>
            <person name="Lindemann S.R."/>
        </authorList>
    </citation>
    <scope>NUCLEOTIDE SEQUENCE [LARGE SCALE GENOMIC DNA]</scope>
    <source>
        <strain evidence="11">HL-109</strain>
    </source>
</reference>
<evidence type="ECO:0000256" key="2">
    <source>
        <dbReference type="ARBA" id="ARBA00022448"/>
    </source>
</evidence>
<dbReference type="InterPro" id="IPR007387">
    <property type="entry name" value="TRAP_DctQ"/>
</dbReference>
<evidence type="ECO:0000259" key="10">
    <source>
        <dbReference type="Pfam" id="PF04290"/>
    </source>
</evidence>
<dbReference type="InterPro" id="IPR055348">
    <property type="entry name" value="DctQ"/>
</dbReference>
<evidence type="ECO:0000256" key="3">
    <source>
        <dbReference type="ARBA" id="ARBA00022475"/>
    </source>
</evidence>
<keyword evidence="3" id="KW-1003">Cell membrane</keyword>
<evidence type="ECO:0000256" key="9">
    <source>
        <dbReference type="RuleBase" id="RU369079"/>
    </source>
</evidence>
<feature type="transmembrane region" description="Helical" evidence="9">
    <location>
        <begin position="59"/>
        <end position="77"/>
    </location>
</feature>
<organism evidence="11 13">
    <name type="scientific">Saliniramus fredricksonii</name>
    <dbReference type="NCBI Taxonomy" id="1653334"/>
    <lineage>
        <taxon>Bacteria</taxon>
        <taxon>Pseudomonadati</taxon>
        <taxon>Pseudomonadota</taxon>
        <taxon>Alphaproteobacteria</taxon>
        <taxon>Hyphomicrobiales</taxon>
        <taxon>Salinarimonadaceae</taxon>
        <taxon>Saliniramus</taxon>
    </lineage>
</organism>
<evidence type="ECO:0000313" key="12">
    <source>
        <dbReference type="EMBL" id="SCC81122.1"/>
    </source>
</evidence>
<dbReference type="Proteomes" id="UP000050497">
    <property type="component" value="Unassembled WGS sequence"/>
</dbReference>
<dbReference type="GO" id="GO:0005886">
    <property type="term" value="C:plasma membrane"/>
    <property type="evidence" value="ECO:0007669"/>
    <property type="project" value="UniProtKB-SubCell"/>
</dbReference>
<protein>
    <recommendedName>
        <fullName evidence="9">TRAP transporter small permease protein</fullName>
    </recommendedName>
</protein>
<feature type="transmembrane region" description="Helical" evidence="9">
    <location>
        <begin position="20"/>
        <end position="39"/>
    </location>
</feature>
<evidence type="ECO:0000256" key="5">
    <source>
        <dbReference type="ARBA" id="ARBA00022692"/>
    </source>
</evidence>
<evidence type="ECO:0000256" key="1">
    <source>
        <dbReference type="ARBA" id="ARBA00004429"/>
    </source>
</evidence>
<evidence type="ECO:0000256" key="4">
    <source>
        <dbReference type="ARBA" id="ARBA00022519"/>
    </source>
</evidence>
<evidence type="ECO:0000313" key="11">
    <source>
        <dbReference type="EMBL" id="KPQ10897.1"/>
    </source>
</evidence>
<dbReference type="PANTHER" id="PTHR35011">
    <property type="entry name" value="2,3-DIKETO-L-GULONATE TRAP TRANSPORTER SMALL PERMEASE PROTEIN YIAM"/>
    <property type="match status" value="1"/>
</dbReference>
<keyword evidence="4 9" id="KW-0997">Cell inner membrane</keyword>
<dbReference type="GO" id="GO:0022857">
    <property type="term" value="F:transmembrane transporter activity"/>
    <property type="evidence" value="ECO:0007669"/>
    <property type="project" value="UniProtKB-UniRule"/>
</dbReference>
<comment type="function">
    <text evidence="9">Part of the tripartite ATP-independent periplasmic (TRAP) transport system.</text>
</comment>
<feature type="domain" description="Tripartite ATP-independent periplasmic transporters DctQ component" evidence="10">
    <location>
        <begin position="36"/>
        <end position="161"/>
    </location>
</feature>
<dbReference type="RefSeq" id="WP_238947171.1">
    <property type="nucleotide sequence ID" value="NZ_FMBM01000002.1"/>
</dbReference>
<comment type="similarity">
    <text evidence="8 9">Belongs to the TRAP transporter small permease family.</text>
</comment>
<sequence length="191" mass="20846">MSERRAQSWPMRVFGLLSRINYAIALIGGVVLLATVIFILVDIFLRQFADRGLGGSDEISGYVIAGVAAWGFSYALVERAHVRIDVLTGQLPAASRAIFDLAAAASLTFVAALVTSYGWRVFHRSWETGSRANTPLETPLWIPQSIWLAGWAWLTVVAAMVSICIIALMLMQRFDTVQSVGGIGSEVEEEV</sequence>
<name>A0A0P8BMP8_9HYPH</name>
<evidence type="ECO:0000313" key="13">
    <source>
        <dbReference type="Proteomes" id="UP000050497"/>
    </source>
</evidence>